<name>A0A735RBP5_SALDZ</name>
<evidence type="ECO:0000313" key="1">
    <source>
        <dbReference type="EMBL" id="HAE7120797.1"/>
    </source>
</evidence>
<evidence type="ECO:0008006" key="2">
    <source>
        <dbReference type="Google" id="ProtNLM"/>
    </source>
</evidence>
<dbReference type="EMBL" id="DAASUW010000002">
    <property type="protein sequence ID" value="HAE7120797.1"/>
    <property type="molecule type" value="Genomic_DNA"/>
</dbReference>
<protein>
    <recommendedName>
        <fullName evidence="2">DUF2116 family Zn-ribbon domain-containing protein</fullName>
    </recommendedName>
</protein>
<gene>
    <name evidence="1" type="ORF">GND69_000458</name>
</gene>
<reference evidence="1" key="1">
    <citation type="journal article" date="2018" name="Genome Biol.">
        <title>SKESA: strategic k-mer extension for scrupulous assemblies.</title>
        <authorList>
            <person name="Souvorov A."/>
            <person name="Agarwala R."/>
            <person name="Lipman D.J."/>
        </authorList>
    </citation>
    <scope>NUCLEOTIDE SEQUENCE</scope>
    <source>
        <strain evidence="1">128-87</strain>
    </source>
</reference>
<proteinExistence type="predicted"/>
<organism evidence="1">
    <name type="scientific">Salmonella enterica subsp. diarizonae serovar 48:i:z</name>
    <dbReference type="NCBI Taxonomy" id="1192842"/>
    <lineage>
        <taxon>Bacteria</taxon>
        <taxon>Pseudomonadati</taxon>
        <taxon>Pseudomonadota</taxon>
        <taxon>Gammaproteobacteria</taxon>
        <taxon>Enterobacterales</taxon>
        <taxon>Enterobacteriaceae</taxon>
        <taxon>Salmonella</taxon>
    </lineage>
</organism>
<comment type="caution">
    <text evidence="1">The sequence shown here is derived from an EMBL/GenBank/DDBJ whole genome shotgun (WGS) entry which is preliminary data.</text>
</comment>
<dbReference type="AlphaFoldDB" id="A0A735RBP5"/>
<accession>A0A735RBP5</accession>
<reference evidence="1" key="2">
    <citation type="submission" date="2018-07" db="EMBL/GenBank/DDBJ databases">
        <authorList>
            <consortium name="NCBI Pathogen Detection Project"/>
        </authorList>
    </citation>
    <scope>NUCLEOTIDE SEQUENCE</scope>
    <source>
        <strain evidence="1">128-87</strain>
    </source>
</reference>
<dbReference type="RefSeq" id="WP_121767673.1">
    <property type="nucleotide sequence ID" value="NZ_PVNQ01000003.1"/>
</dbReference>
<sequence>MADEADIASESEQLRTDAALSGRERHALPETGHCHNCDEIISTGLFCDADCRDDYEKRERFSAMRPRNSEQAEYFAKK</sequence>